<keyword evidence="3" id="KW-1185">Reference proteome</keyword>
<keyword evidence="1" id="KW-0732">Signal</keyword>
<dbReference type="Proteomes" id="UP001228403">
    <property type="component" value="Unassembled WGS sequence"/>
</dbReference>
<organism evidence="2 3">
    <name type="scientific">Bacteroides eggerthii</name>
    <dbReference type="NCBI Taxonomy" id="28111"/>
    <lineage>
        <taxon>Bacteria</taxon>
        <taxon>Pseudomonadati</taxon>
        <taxon>Bacteroidota</taxon>
        <taxon>Bacteroidia</taxon>
        <taxon>Bacteroidales</taxon>
        <taxon>Bacteroidaceae</taxon>
        <taxon>Bacteroides</taxon>
    </lineage>
</organism>
<evidence type="ECO:0000256" key="1">
    <source>
        <dbReference type="SAM" id="SignalP"/>
    </source>
</evidence>
<evidence type="ECO:0008006" key="4">
    <source>
        <dbReference type="Google" id="ProtNLM"/>
    </source>
</evidence>
<dbReference type="PROSITE" id="PS51257">
    <property type="entry name" value="PROKAR_LIPOPROTEIN"/>
    <property type="match status" value="1"/>
</dbReference>
<evidence type="ECO:0000313" key="2">
    <source>
        <dbReference type="EMBL" id="MDM8145124.1"/>
    </source>
</evidence>
<reference evidence="2 3" key="1">
    <citation type="submission" date="2023-06" db="EMBL/GenBank/DDBJ databases">
        <authorList>
            <person name="Zeman M."/>
            <person name="Kubasova T."/>
            <person name="Jahodarova E."/>
            <person name="Nykrynova M."/>
            <person name="Rychlik I."/>
        </authorList>
    </citation>
    <scope>NUCLEOTIDE SEQUENCE [LARGE SCALE GENOMIC DNA]</scope>
    <source>
        <strain evidence="2 3">ET4</strain>
    </source>
</reference>
<comment type="caution">
    <text evidence="2">The sequence shown here is derived from an EMBL/GenBank/DDBJ whole genome shotgun (WGS) entry which is preliminary data.</text>
</comment>
<gene>
    <name evidence="2" type="ORF">QUW02_04150</name>
</gene>
<accession>A0ABT7U3N0</accession>
<feature type="chain" id="PRO_5045211167" description="Lipoprotein" evidence="1">
    <location>
        <begin position="28"/>
        <end position="443"/>
    </location>
</feature>
<sequence>MMKKTYLYRCGILFLLLVGMCSCSENSYTDGQPEENPDLRKQTIKIYIGGNSDPADILTRDLPPGIEGEGVTGTCNVNEVALMVFRRKAGSGGDFLFDKDNSAAFNSDGFIQDGGNTLKEVKQVVGSTSNMKEAHGTITKSKDYEYRIFALGYNTARVDDHPVNNRNINEREDFKIVDAQGKGINENTTLSEVKLQLVKRKYSELSEFLAHRDYKGSHSVLDAYKINNHITGYWVRTPEIFYGTCYTVNKQDETISFQDDNEVTGTLYRGVARVDVTIANLKNILNTPNIRHVCEFSLLVDSLRTEVYLNSYDNFRTPEALLLQPCKADDSYKYASDANASNYMTFTAVAGENTCMDGSSSITLSFFVLPTITQMRTRYATSGGAHRTKYSYESYIAVPSESNGNQATGVIDPGAAGKKFYFRRNQQYVINGDGQNIKDNEEG</sequence>
<name>A0ABT7U3N0_9BACE</name>
<reference evidence="3" key="2">
    <citation type="submission" date="2023-07" db="EMBL/GenBank/DDBJ databases">
        <title>Identification and characterization of horizontal gene transfer across gut microbiota members of farm animals based on homology search.</title>
        <authorList>
            <person name="Schwarzerova J."/>
            <person name="Nykrynova M."/>
            <person name="Jureckova K."/>
            <person name="Cejkova D."/>
            <person name="Rychlik I."/>
        </authorList>
    </citation>
    <scope>NUCLEOTIDE SEQUENCE [LARGE SCALE GENOMIC DNA]</scope>
    <source>
        <strain evidence="3">ET4</strain>
    </source>
</reference>
<feature type="signal peptide" evidence="1">
    <location>
        <begin position="1"/>
        <end position="27"/>
    </location>
</feature>
<protein>
    <recommendedName>
        <fullName evidence="4">Lipoprotein</fullName>
    </recommendedName>
</protein>
<evidence type="ECO:0000313" key="3">
    <source>
        <dbReference type="Proteomes" id="UP001228403"/>
    </source>
</evidence>
<proteinExistence type="predicted"/>
<dbReference type="EMBL" id="JAUDCF010000006">
    <property type="protein sequence ID" value="MDM8145124.1"/>
    <property type="molecule type" value="Genomic_DNA"/>
</dbReference>